<organism evidence="4 5">
    <name type="scientific">Ktedonospora formicarum</name>
    <dbReference type="NCBI Taxonomy" id="2778364"/>
    <lineage>
        <taxon>Bacteria</taxon>
        <taxon>Bacillati</taxon>
        <taxon>Chloroflexota</taxon>
        <taxon>Ktedonobacteria</taxon>
        <taxon>Ktedonobacterales</taxon>
        <taxon>Ktedonobacteraceae</taxon>
        <taxon>Ktedonospora</taxon>
    </lineage>
</organism>
<protein>
    <recommendedName>
        <fullName evidence="6">Mannosyl-glycoprotein endo-beta-N-acetylglucosamidase-like domain-containing protein</fullName>
    </recommendedName>
</protein>
<comment type="caution">
    <text evidence="4">The sequence shown here is derived from an EMBL/GenBank/DDBJ whole genome shotgun (WGS) entry which is preliminary data.</text>
</comment>
<keyword evidence="2" id="KW-1133">Transmembrane helix</keyword>
<evidence type="ECO:0000313" key="5">
    <source>
        <dbReference type="Proteomes" id="UP000612362"/>
    </source>
</evidence>
<feature type="chain" id="PRO_5035176927" description="Mannosyl-glycoprotein endo-beta-N-acetylglucosamidase-like domain-containing protein" evidence="3">
    <location>
        <begin position="20"/>
        <end position="401"/>
    </location>
</feature>
<gene>
    <name evidence="4" type="ORF">KSX_24100</name>
</gene>
<feature type="transmembrane region" description="Helical" evidence="2">
    <location>
        <begin position="236"/>
        <end position="255"/>
    </location>
</feature>
<evidence type="ECO:0008006" key="6">
    <source>
        <dbReference type="Google" id="ProtNLM"/>
    </source>
</evidence>
<keyword evidence="3" id="KW-0732">Signal</keyword>
<evidence type="ECO:0000313" key="4">
    <source>
        <dbReference type="EMBL" id="GHO44247.1"/>
    </source>
</evidence>
<reference evidence="4" key="1">
    <citation type="submission" date="2020-10" db="EMBL/GenBank/DDBJ databases">
        <title>Taxonomic study of unclassified bacteria belonging to the class Ktedonobacteria.</title>
        <authorList>
            <person name="Yabe S."/>
            <person name="Wang C.M."/>
            <person name="Zheng Y."/>
            <person name="Sakai Y."/>
            <person name="Cavaletti L."/>
            <person name="Monciardini P."/>
            <person name="Donadio S."/>
        </authorList>
    </citation>
    <scope>NUCLEOTIDE SEQUENCE</scope>
    <source>
        <strain evidence="4">SOSP1-1</strain>
    </source>
</reference>
<name>A0A8J3MPW0_9CHLR</name>
<dbReference type="AlphaFoldDB" id="A0A8J3MPW0"/>
<feature type="region of interest" description="Disordered" evidence="1">
    <location>
        <begin position="376"/>
        <end position="401"/>
    </location>
</feature>
<keyword evidence="2" id="KW-0472">Membrane</keyword>
<keyword evidence="5" id="KW-1185">Reference proteome</keyword>
<accession>A0A8J3MPW0</accession>
<keyword evidence="2" id="KW-0812">Transmembrane</keyword>
<proteinExistence type="predicted"/>
<feature type="signal peptide" evidence="3">
    <location>
        <begin position="1"/>
        <end position="19"/>
    </location>
</feature>
<evidence type="ECO:0000256" key="3">
    <source>
        <dbReference type="SAM" id="SignalP"/>
    </source>
</evidence>
<dbReference type="Proteomes" id="UP000612362">
    <property type="component" value="Unassembled WGS sequence"/>
</dbReference>
<evidence type="ECO:0000256" key="2">
    <source>
        <dbReference type="SAM" id="Phobius"/>
    </source>
</evidence>
<evidence type="ECO:0000256" key="1">
    <source>
        <dbReference type="SAM" id="MobiDB-lite"/>
    </source>
</evidence>
<feature type="region of interest" description="Disordered" evidence="1">
    <location>
        <begin position="167"/>
        <end position="228"/>
    </location>
</feature>
<sequence>MLLCSVLVIAMGGAATLLWQIQQSEATHAAYGNVVGPPSLPGSYIDSVLASAGSPMVGNGALIEQQSRLTNIDDAFALGVFSAETSYGAAGVGINCRNPGSVSGGRCGNSSFKYYASYSEAIVDWFNLIRNNYVANGMTTVYAISGTYVGTSGAPVWASKVINSMQRYQSQTAPPPPPVTPTPTRESRHYDSDATGLLPSQGFSQDTQHIMPGSENRSEKEQQSQSESLPVTLRNGLVFGGLAIAFVVACLGVVLRRRKLTITTQELAEEQDSMGSLHIPSPYVPAFAGAAEAPEPAMASLSFNSMSLAPSTEDLGREAEQFVASHGQNMPIAPLFSLNSKGVVREPTTESLSPLATFSKGGGLLSRYRNAEALNEQQNGAKQVESDPRLVSLGDGRSQGF</sequence>
<dbReference type="EMBL" id="BNJF01000001">
    <property type="protein sequence ID" value="GHO44247.1"/>
    <property type="molecule type" value="Genomic_DNA"/>
</dbReference>